<dbReference type="CDD" id="cd05768">
    <property type="entry name" value="IgC1_CH3_IgAGD_CH4_IgAEM"/>
    <property type="match status" value="1"/>
</dbReference>
<dbReference type="HOGENOM" id="CLU_030625_0_0_1"/>
<reference evidence="4" key="1">
    <citation type="submission" date="2011-10" db="EMBL/GenBank/DDBJ databases">
        <authorList>
            <consortium name="Soft-shell Turtle Genome Consortium"/>
        </authorList>
    </citation>
    <scope>NUCLEOTIDE SEQUENCE [LARGE SCALE GENOMIC DNA]</scope>
    <source>
        <strain evidence="4">Daiwa-1</strain>
    </source>
</reference>
<evidence type="ECO:0000259" key="2">
    <source>
        <dbReference type="PROSITE" id="PS50835"/>
    </source>
</evidence>
<dbReference type="Gene3D" id="2.60.40.10">
    <property type="entry name" value="Immunoglobulins"/>
    <property type="match status" value="3"/>
</dbReference>
<dbReference type="InterPro" id="IPR003597">
    <property type="entry name" value="Ig_C1-set"/>
</dbReference>
<dbReference type="PROSITE" id="PS00290">
    <property type="entry name" value="IG_MHC"/>
    <property type="match status" value="3"/>
</dbReference>
<dbReference type="STRING" id="13735.ENSPSIP00000018366"/>
<evidence type="ECO:0000313" key="4">
    <source>
        <dbReference type="Proteomes" id="UP000007267"/>
    </source>
</evidence>
<evidence type="ECO:0000256" key="1">
    <source>
        <dbReference type="ARBA" id="ARBA00023319"/>
    </source>
</evidence>
<name>K7GDK5_PELSI</name>
<dbReference type="GeneTree" id="ENSGT00940000162793"/>
<dbReference type="Proteomes" id="UP000007267">
    <property type="component" value="Unassembled WGS sequence"/>
</dbReference>
<dbReference type="AlphaFoldDB" id="K7GDK5"/>
<dbReference type="SUPFAM" id="SSF48726">
    <property type="entry name" value="Immunoglobulin"/>
    <property type="match status" value="3"/>
</dbReference>
<dbReference type="OMA" id="DENCAEA"/>
<dbReference type="FunFam" id="2.60.40.10:FF:000463">
    <property type="entry name" value="Immunoglobulin heavy constant gamma 1"/>
    <property type="match status" value="1"/>
</dbReference>
<organism evidence="3 4">
    <name type="scientific">Pelodiscus sinensis</name>
    <name type="common">Chinese softshell turtle</name>
    <name type="synonym">Trionyx sinensis</name>
    <dbReference type="NCBI Taxonomy" id="13735"/>
    <lineage>
        <taxon>Eukaryota</taxon>
        <taxon>Metazoa</taxon>
        <taxon>Chordata</taxon>
        <taxon>Craniata</taxon>
        <taxon>Vertebrata</taxon>
        <taxon>Euteleostomi</taxon>
        <taxon>Archelosauria</taxon>
        <taxon>Testudinata</taxon>
        <taxon>Testudines</taxon>
        <taxon>Cryptodira</taxon>
        <taxon>Trionychia</taxon>
        <taxon>Trionychidae</taxon>
        <taxon>Pelodiscus</taxon>
    </lineage>
</organism>
<evidence type="ECO:0000313" key="3">
    <source>
        <dbReference type="Ensembl" id="ENSPSIP00000018366.1"/>
    </source>
</evidence>
<dbReference type="FunFam" id="2.60.40.10:FF:000998">
    <property type="entry name" value="Immunoglobulin heavy constant epsilon"/>
    <property type="match status" value="1"/>
</dbReference>
<dbReference type="Pfam" id="PF07654">
    <property type="entry name" value="C1-set"/>
    <property type="match status" value="3"/>
</dbReference>
<dbReference type="EMBL" id="AGCU01138044">
    <property type="status" value="NOT_ANNOTATED_CDS"/>
    <property type="molecule type" value="Genomic_DNA"/>
</dbReference>
<reference evidence="3" key="4">
    <citation type="submission" date="2025-09" db="UniProtKB">
        <authorList>
            <consortium name="Ensembl"/>
        </authorList>
    </citation>
    <scope>IDENTIFICATION</scope>
</reference>
<feature type="domain" description="Ig-like" evidence="2">
    <location>
        <begin position="115"/>
        <end position="214"/>
    </location>
</feature>
<sequence>VSPKAPSVFPLTSCSAEATTSQVTFGCLVKGYFPEPVSVEWSPSIGSTGLKTYPSMKHTSGDLYSLSSQATVPASSWESNTYHCNVKHEPTSSSITKEIPSRGSAAARDLSTSTSNILIFMVPPPPSELYVGLSPTLTCLVVNLPNDADLKVVWSREKSGPVSPEPLVLSEQRNRTFTASSSLAIFPRDWEAGEKYSCKVEHSELPSPIIKSISKKQGKSSPPRVYLLRPHPEELSNNGDSVSLTCLVRGFFPEDISVKWMQDHQSSDSNKSVTTSPMKEGDGDSTYFLYSKMTVDKANWNNGATYTCMVIHEALTPMKFTQRNIRHVPEVILSGEFCAEDDNEELNSLWSTISVFITLFLLSVCYSATVTLFKVKWLFATVVQLKRVSGPEYKNVIQRVV</sequence>
<dbReference type="eggNOG" id="ENOG502R54U">
    <property type="taxonomic scope" value="Eukaryota"/>
</dbReference>
<reference evidence="4" key="2">
    <citation type="journal article" date="2013" name="Nat. Genet.">
        <title>The draft genomes of soft-shell turtle and green sea turtle yield insights into the development and evolution of the turtle-specific body plan.</title>
        <authorList>
            <person name="Wang Z."/>
            <person name="Pascual-Anaya J."/>
            <person name="Zadissa A."/>
            <person name="Li W."/>
            <person name="Niimura Y."/>
            <person name="Huang Z."/>
            <person name="Li C."/>
            <person name="White S."/>
            <person name="Xiong Z."/>
            <person name="Fang D."/>
            <person name="Wang B."/>
            <person name="Ming Y."/>
            <person name="Chen Y."/>
            <person name="Zheng Y."/>
            <person name="Kuraku S."/>
            <person name="Pignatelli M."/>
            <person name="Herrero J."/>
            <person name="Beal K."/>
            <person name="Nozawa M."/>
            <person name="Li Q."/>
            <person name="Wang J."/>
            <person name="Zhang H."/>
            <person name="Yu L."/>
            <person name="Shigenobu S."/>
            <person name="Wang J."/>
            <person name="Liu J."/>
            <person name="Flicek P."/>
            <person name="Searle S."/>
            <person name="Wang J."/>
            <person name="Kuratani S."/>
            <person name="Yin Y."/>
            <person name="Aken B."/>
            <person name="Zhang G."/>
            <person name="Irie N."/>
        </authorList>
    </citation>
    <scope>NUCLEOTIDE SEQUENCE [LARGE SCALE GENOMIC DNA]</scope>
    <source>
        <strain evidence="4">Daiwa-1</strain>
    </source>
</reference>
<dbReference type="InterPro" id="IPR003006">
    <property type="entry name" value="Ig/MHC_CS"/>
</dbReference>
<dbReference type="InterPro" id="IPR013783">
    <property type="entry name" value="Ig-like_fold"/>
</dbReference>
<dbReference type="SMART" id="SM00407">
    <property type="entry name" value="IGc1"/>
    <property type="match status" value="3"/>
</dbReference>
<keyword evidence="1" id="KW-0393">Immunoglobulin domain</keyword>
<feature type="domain" description="Ig-like" evidence="2">
    <location>
        <begin position="6"/>
        <end position="96"/>
    </location>
</feature>
<proteinExistence type="predicted"/>
<keyword evidence="4" id="KW-1185">Reference proteome</keyword>
<reference evidence="3" key="3">
    <citation type="submission" date="2025-08" db="UniProtKB">
        <authorList>
            <consortium name="Ensembl"/>
        </authorList>
    </citation>
    <scope>IDENTIFICATION</scope>
</reference>
<dbReference type="Ensembl" id="ENSPSIT00000018452.1">
    <property type="protein sequence ID" value="ENSPSIP00000018366.1"/>
    <property type="gene ID" value="ENSPSIG00000016318.1"/>
</dbReference>
<dbReference type="PANTHER" id="PTHR23411">
    <property type="entry name" value="TAPASIN"/>
    <property type="match status" value="1"/>
</dbReference>
<dbReference type="PROSITE" id="PS50835">
    <property type="entry name" value="IG_LIKE"/>
    <property type="match status" value="3"/>
</dbReference>
<feature type="domain" description="Ig-like" evidence="2">
    <location>
        <begin position="223"/>
        <end position="326"/>
    </location>
</feature>
<protein>
    <recommendedName>
        <fullName evidence="2">Ig-like domain-containing protein</fullName>
    </recommendedName>
</protein>
<dbReference type="InterPro" id="IPR036179">
    <property type="entry name" value="Ig-like_dom_sf"/>
</dbReference>
<dbReference type="InterPro" id="IPR050380">
    <property type="entry name" value="Immune_Resp_Modulators"/>
</dbReference>
<accession>K7GDK5</accession>
<dbReference type="InterPro" id="IPR007110">
    <property type="entry name" value="Ig-like_dom"/>
</dbReference>